<comment type="similarity">
    <text evidence="3 13 18">Belongs to the IMPDH/GMPR family.</text>
</comment>
<dbReference type="SUPFAM" id="SSF51412">
    <property type="entry name" value="Inosine monophosphate dehydrogenase (IMPDH)"/>
    <property type="match status" value="2"/>
</dbReference>
<comment type="function">
    <text evidence="13">Catalyzes the conversion of inosine 5'-phosphate (IMP) to xanthosine 5'-phosphate (XMP), the first committed and rate-limiting step in the de novo synthesis of guanine nucleotides, and therefore plays an important role in the regulation of cell growth.</text>
</comment>
<evidence type="ECO:0000256" key="16">
    <source>
        <dbReference type="PIRSR" id="PIRSR000130-4"/>
    </source>
</evidence>
<dbReference type="EC" id="1.1.1.205" evidence="13 19"/>
<evidence type="ECO:0000313" key="21">
    <source>
        <dbReference type="EMBL" id="TGZ57066.1"/>
    </source>
</evidence>
<feature type="binding site" evidence="13 15">
    <location>
        <begin position="325"/>
        <end position="327"/>
    </location>
    <ligand>
        <name>NAD(+)</name>
        <dbReference type="ChEBI" id="CHEBI:57540"/>
    </ligand>
</feature>
<feature type="active site" description="Thioimidate intermediate" evidence="13 14">
    <location>
        <position position="332"/>
    </location>
</feature>
<feature type="domain" description="CBS" evidence="20">
    <location>
        <begin position="180"/>
        <end position="238"/>
    </location>
</feature>
<dbReference type="GO" id="GO:0005737">
    <property type="term" value="C:cytoplasm"/>
    <property type="evidence" value="ECO:0007669"/>
    <property type="project" value="UniProtKB-SubCell"/>
</dbReference>
<organism evidence="21 22">
    <name type="scientific">Opisthorchis felineus</name>
    <dbReference type="NCBI Taxonomy" id="147828"/>
    <lineage>
        <taxon>Eukaryota</taxon>
        <taxon>Metazoa</taxon>
        <taxon>Spiralia</taxon>
        <taxon>Lophotrochozoa</taxon>
        <taxon>Platyhelminthes</taxon>
        <taxon>Trematoda</taxon>
        <taxon>Digenea</taxon>
        <taxon>Opisthorchiida</taxon>
        <taxon>Opisthorchiata</taxon>
        <taxon>Opisthorchiidae</taxon>
        <taxon>Opisthorchis</taxon>
    </lineage>
</organism>
<feature type="binding site" evidence="13">
    <location>
        <position position="497"/>
    </location>
    <ligand>
        <name>K(+)</name>
        <dbReference type="ChEBI" id="CHEBI:29103"/>
        <note>ligand shared between two tetrameric partners</note>
    </ligand>
</feature>
<feature type="binding site" evidence="13 15">
    <location>
        <begin position="275"/>
        <end position="277"/>
    </location>
    <ligand>
        <name>NAD(+)</name>
        <dbReference type="ChEBI" id="CHEBI:57540"/>
    </ligand>
</feature>
<dbReference type="Proteomes" id="UP000308267">
    <property type="component" value="Unassembled WGS sequence"/>
</dbReference>
<dbReference type="InterPro" id="IPR005990">
    <property type="entry name" value="IMP_DH"/>
</dbReference>
<feature type="binding site" description="in other chain" evidence="13 16">
    <location>
        <position position="332"/>
    </location>
    <ligand>
        <name>K(+)</name>
        <dbReference type="ChEBI" id="CHEBI:29103"/>
        <note>ligand shared between two tetrameric partners</note>
    </ligand>
</feature>
<dbReference type="InterPro" id="IPR015875">
    <property type="entry name" value="IMP_DH/GMP_Rdtase_CS"/>
</dbReference>
<keyword evidence="22" id="KW-1185">Reference proteome</keyword>
<feature type="binding site" evidence="13">
    <location>
        <begin position="365"/>
        <end position="367"/>
    </location>
    <ligand>
        <name>IMP</name>
        <dbReference type="ChEBI" id="CHEBI:58053"/>
    </ligand>
</feature>
<comment type="catalytic activity">
    <reaction evidence="12 13 19">
        <text>IMP + NAD(+) + H2O = XMP + NADH + H(+)</text>
        <dbReference type="Rhea" id="RHEA:11708"/>
        <dbReference type="ChEBI" id="CHEBI:15377"/>
        <dbReference type="ChEBI" id="CHEBI:15378"/>
        <dbReference type="ChEBI" id="CHEBI:57464"/>
        <dbReference type="ChEBI" id="CHEBI:57540"/>
        <dbReference type="ChEBI" id="CHEBI:57945"/>
        <dbReference type="ChEBI" id="CHEBI:58053"/>
        <dbReference type="EC" id="1.1.1.205"/>
    </reaction>
</comment>
<evidence type="ECO:0000256" key="19">
    <source>
        <dbReference type="RuleBase" id="RU003928"/>
    </source>
</evidence>
<feature type="domain" description="CBS" evidence="20">
    <location>
        <begin position="115"/>
        <end position="174"/>
    </location>
</feature>
<keyword evidence="7 13" id="KW-0658">Purine biosynthesis</keyword>
<gene>
    <name evidence="21" type="ORF">CRM22_010020</name>
</gene>
<comment type="subcellular location">
    <subcellularLocation>
        <location evidence="2 13">Cytoplasm</location>
    </subcellularLocation>
</comment>
<feature type="binding site" evidence="13">
    <location>
        <begin position="388"/>
        <end position="389"/>
    </location>
    <ligand>
        <name>IMP</name>
        <dbReference type="ChEBI" id="CHEBI:58053"/>
    </ligand>
</feature>
<dbReference type="PANTHER" id="PTHR11911:SF111">
    <property type="entry name" value="INOSINE-5'-MONOPHOSPHATE DEHYDROGENASE"/>
    <property type="match status" value="1"/>
</dbReference>
<dbReference type="PROSITE" id="PS00487">
    <property type="entry name" value="IMP_DH_GMP_RED"/>
    <property type="match status" value="1"/>
</dbReference>
<evidence type="ECO:0000256" key="11">
    <source>
        <dbReference type="ARBA" id="ARBA00023122"/>
    </source>
</evidence>
<evidence type="ECO:0000256" key="7">
    <source>
        <dbReference type="ARBA" id="ARBA00022755"/>
    </source>
</evidence>
<evidence type="ECO:0000256" key="3">
    <source>
        <dbReference type="ARBA" id="ARBA00005502"/>
    </source>
</evidence>
<keyword evidence="6 13" id="KW-0332">GMP biosynthesis</keyword>
<dbReference type="PROSITE" id="PS51371">
    <property type="entry name" value="CBS"/>
    <property type="match status" value="2"/>
</dbReference>
<evidence type="ECO:0000256" key="8">
    <source>
        <dbReference type="ARBA" id="ARBA00022958"/>
    </source>
</evidence>
<name>A0A4S2L4B5_OPIFE</name>
<evidence type="ECO:0000256" key="12">
    <source>
        <dbReference type="ARBA" id="ARBA00048028"/>
    </source>
</evidence>
<dbReference type="OrthoDB" id="416622at2759"/>
<dbReference type="GO" id="GO:0006177">
    <property type="term" value="P:GMP biosynthetic process"/>
    <property type="evidence" value="ECO:0007669"/>
    <property type="project" value="UniProtKB-UniRule"/>
</dbReference>
<feature type="binding site" evidence="13">
    <location>
        <position position="330"/>
    </location>
    <ligand>
        <name>IMP</name>
        <dbReference type="ChEBI" id="CHEBI:58053"/>
    </ligand>
</feature>
<dbReference type="InterPro" id="IPR013785">
    <property type="entry name" value="Aldolase_TIM"/>
</dbReference>
<dbReference type="PANTHER" id="PTHR11911">
    <property type="entry name" value="INOSINE-5-MONOPHOSPHATE DEHYDROGENASE RELATED"/>
    <property type="match status" value="1"/>
</dbReference>
<comment type="subunit">
    <text evidence="13">Homotetramer.</text>
</comment>
<reference evidence="21 22" key="1">
    <citation type="journal article" date="2019" name="BMC Genomics">
        <title>New insights from Opisthorchis felineus genome: update on genomics of the epidemiologically important liver flukes.</title>
        <authorList>
            <person name="Ershov N.I."/>
            <person name="Mordvinov V.A."/>
            <person name="Prokhortchouk E.B."/>
            <person name="Pakharukova M.Y."/>
            <person name="Gunbin K.V."/>
            <person name="Ustyantsev K."/>
            <person name="Genaev M.A."/>
            <person name="Blinov A.G."/>
            <person name="Mazur A."/>
            <person name="Boulygina E."/>
            <person name="Tsygankova S."/>
            <person name="Khrameeva E."/>
            <person name="Chekanov N."/>
            <person name="Fan G."/>
            <person name="Xiao A."/>
            <person name="Zhang H."/>
            <person name="Xu X."/>
            <person name="Yang H."/>
            <person name="Solovyev V."/>
            <person name="Lee S.M."/>
            <person name="Liu X."/>
            <person name="Afonnikov D.A."/>
            <person name="Skryabin K.G."/>
        </authorList>
    </citation>
    <scope>NUCLEOTIDE SEQUENCE [LARGE SCALE GENOMIC DNA]</scope>
    <source>
        <strain evidence="21">AK-0245</strain>
        <tissue evidence="21">Whole organism</tissue>
    </source>
</reference>
<dbReference type="Gene3D" id="3.20.20.70">
    <property type="entry name" value="Aldolase class I"/>
    <property type="match status" value="1"/>
</dbReference>
<dbReference type="STRING" id="147828.A0A4S2L4B5"/>
<dbReference type="GO" id="GO:0000166">
    <property type="term" value="F:nucleotide binding"/>
    <property type="evidence" value="ECO:0007669"/>
    <property type="project" value="UniProtKB-UniRule"/>
</dbReference>
<evidence type="ECO:0000256" key="14">
    <source>
        <dbReference type="PIRSR" id="PIRSR000130-1"/>
    </source>
</evidence>
<comment type="cofactor">
    <cofactor evidence="1 13">
        <name>K(+)</name>
        <dbReference type="ChEBI" id="CHEBI:29103"/>
    </cofactor>
</comment>
<keyword evidence="11 17" id="KW-0129">CBS domain</keyword>
<evidence type="ECO:0000313" key="22">
    <source>
        <dbReference type="Proteomes" id="UP000308267"/>
    </source>
</evidence>
<dbReference type="Pfam" id="PF00478">
    <property type="entry name" value="IMPDH"/>
    <property type="match status" value="1"/>
</dbReference>
<evidence type="ECO:0000256" key="18">
    <source>
        <dbReference type="RuleBase" id="RU003927"/>
    </source>
</evidence>
<evidence type="ECO:0000256" key="15">
    <source>
        <dbReference type="PIRSR" id="PIRSR000130-3"/>
    </source>
</evidence>
<feature type="binding site" description="in other chain" evidence="13 16">
    <location>
        <position position="327"/>
    </location>
    <ligand>
        <name>K(+)</name>
        <dbReference type="ChEBI" id="CHEBI:29103"/>
        <note>ligand shared between two tetrameric partners</note>
    </ligand>
</feature>
<keyword evidence="8 13" id="KW-0630">Potassium</keyword>
<evidence type="ECO:0000256" key="1">
    <source>
        <dbReference type="ARBA" id="ARBA00001958"/>
    </source>
</evidence>
<evidence type="ECO:0000256" key="2">
    <source>
        <dbReference type="ARBA" id="ARBA00004496"/>
    </source>
</evidence>
<dbReference type="InterPro" id="IPR001093">
    <property type="entry name" value="IMP_DH_GMPRt"/>
</dbReference>
<evidence type="ECO:0000256" key="4">
    <source>
        <dbReference type="ARBA" id="ARBA00022490"/>
    </source>
</evidence>
<evidence type="ECO:0000256" key="6">
    <source>
        <dbReference type="ARBA" id="ARBA00022749"/>
    </source>
</evidence>
<dbReference type="GO" id="GO:0006183">
    <property type="term" value="P:GTP biosynthetic process"/>
    <property type="evidence" value="ECO:0007669"/>
    <property type="project" value="TreeGrafter"/>
</dbReference>
<evidence type="ECO:0000256" key="10">
    <source>
        <dbReference type="ARBA" id="ARBA00023027"/>
    </source>
</evidence>
<protein>
    <recommendedName>
        <fullName evidence="13 19">Inosine-5'-monophosphate dehydrogenase</fullName>
        <shortName evidence="13">IMP dehydrogenase</shortName>
        <shortName evidence="13">IMPD</shortName>
        <shortName evidence="13">IMPDH</shortName>
        <ecNumber evidence="13 19">1.1.1.205</ecNumber>
    </recommendedName>
</protein>
<feature type="active site" description="Proton acceptor" evidence="13 14">
    <location>
        <position position="430"/>
    </location>
</feature>
<evidence type="ECO:0000256" key="17">
    <source>
        <dbReference type="PROSITE-ProRule" id="PRU00703"/>
    </source>
</evidence>
<dbReference type="NCBIfam" id="TIGR01302">
    <property type="entry name" value="IMP_dehydrog"/>
    <property type="match status" value="1"/>
</dbReference>
<dbReference type="GO" id="GO:0046872">
    <property type="term" value="F:metal ion binding"/>
    <property type="evidence" value="ECO:0007669"/>
    <property type="project" value="UniProtKB-UniRule"/>
</dbReference>
<keyword evidence="9 13" id="KW-0560">Oxidoreductase</keyword>
<dbReference type="SMART" id="SM00116">
    <property type="entry name" value="CBS"/>
    <property type="match status" value="2"/>
</dbReference>
<dbReference type="CDD" id="cd00381">
    <property type="entry name" value="IMPDH"/>
    <property type="match status" value="1"/>
</dbReference>
<keyword evidence="5 13" id="KW-0479">Metal-binding</keyword>
<evidence type="ECO:0000259" key="20">
    <source>
        <dbReference type="PROSITE" id="PS51371"/>
    </source>
</evidence>
<dbReference type="SMART" id="SM01240">
    <property type="entry name" value="IMPDH"/>
    <property type="match status" value="1"/>
</dbReference>
<dbReference type="FunFam" id="3.20.20.70:FF:000007">
    <property type="entry name" value="Chromosome 19 SCAF14664, whole genome shotgun sequence"/>
    <property type="match status" value="1"/>
</dbReference>
<dbReference type="UniPathway" id="UPA00601">
    <property type="reaction ID" value="UER00295"/>
</dbReference>
<dbReference type="HAMAP" id="MF_01964">
    <property type="entry name" value="IMPDH"/>
    <property type="match status" value="1"/>
</dbReference>
<dbReference type="EMBL" id="SJOL01009519">
    <property type="protein sequence ID" value="TGZ57066.1"/>
    <property type="molecule type" value="Genomic_DNA"/>
</dbReference>
<feature type="binding site" evidence="13">
    <location>
        <position position="442"/>
    </location>
    <ligand>
        <name>IMP</name>
        <dbReference type="ChEBI" id="CHEBI:58053"/>
    </ligand>
</feature>
<dbReference type="AlphaFoldDB" id="A0A4S2L4B5"/>
<comment type="pathway">
    <text evidence="13 19">Purine metabolism; XMP biosynthesis via de novo pathway; XMP from IMP: step 1/1.</text>
</comment>
<dbReference type="InterPro" id="IPR000644">
    <property type="entry name" value="CBS_dom"/>
</dbReference>
<evidence type="ECO:0000256" key="9">
    <source>
        <dbReference type="ARBA" id="ARBA00023002"/>
    </source>
</evidence>
<keyword evidence="10 13" id="KW-0520">NAD</keyword>
<dbReference type="PIRSF" id="PIRSF000130">
    <property type="entry name" value="IMPDH"/>
    <property type="match status" value="1"/>
</dbReference>
<accession>A0A4S2L4B5</accession>
<feature type="binding site" description="in other chain" evidence="13 16">
    <location>
        <position position="329"/>
    </location>
    <ligand>
        <name>K(+)</name>
        <dbReference type="ChEBI" id="CHEBI:29103"/>
        <note>ligand shared between two tetrameric partners</note>
    </ligand>
</feature>
<dbReference type="CDD" id="cd04601">
    <property type="entry name" value="CBS_pair_IMPDH"/>
    <property type="match status" value="1"/>
</dbReference>
<evidence type="ECO:0000256" key="5">
    <source>
        <dbReference type="ARBA" id="ARBA00022723"/>
    </source>
</evidence>
<comment type="caution">
    <text evidence="13">Lacks conserved residue(s) required for the propagation of feature annotation.</text>
</comment>
<evidence type="ECO:0000256" key="13">
    <source>
        <dbReference type="HAMAP-Rule" id="MF_03156"/>
    </source>
</evidence>
<comment type="caution">
    <text evidence="21">The sequence shown here is derived from an EMBL/GenBank/DDBJ whole genome shotgun (WGS) entry which is preliminary data.</text>
</comment>
<sequence>MNCVPLSTPSGDINEVDGCSAAELFSDSVGRTYNDIILLPGFVHMNSEDIDLASRLTKKITLRVPFVSSPMDTVTESNLAIAMALRGGIGIVHSNCPISFQAKEVRKVKKYRQGFILSPVVISPDCTVNELIQNKTKHGFSGFPVTDTGKIGGRLLGLVTLRDVDFVDPSSLDTPVTQFMTPFDELTTANAGVTLPEANKILQKSKRGKLPIINERRELVALISRTDLKKASAYPHASKDTAQQLLVGAAVSTHKGDMERVKALTDVDVDVLVLDSSQGNSIYQLDMIKQVKSAFPDLQIVGGNVVTCAQAKNLIDAGVDALRIGMGSGSICITQEVTAVGRSQAKAVYKVSEYAHQYDVPCIADGGIQNVGHIVKALSLGASSVMMGGLLAGTTEAPGDYFFSDGVRLKKYRGMGSLEAMDEHTSSQARYYNESQRIKVAQGVSGNIMDRGSVHQLLPYLVAGVQHGMQQVGAANLKHLVKMSYTGVLRFEHRSPSAQIEGGVHSLHSYEKRLY</sequence>
<keyword evidence="4 13" id="KW-0963">Cytoplasm</keyword>
<proteinExistence type="inferred from homology"/>
<dbReference type="Pfam" id="PF00571">
    <property type="entry name" value="CBS"/>
    <property type="match status" value="2"/>
</dbReference>
<comment type="activity regulation">
    <text evidence="13">Mycophenolic acid (MPA) is a non-competitive inhibitor that prevents formation of the closed enzyme conformation by binding to the same site as the amobile flap. In contrast, mizoribine monophosphate (MZP) is a competitive inhibitor that induces the closed conformation. MPA is a potent inhibitor of mammalian IMPDHs but a poor inhibitor of the bacterial enzymes. MZP is a more potent inhibitor of bacterial IMPDH.</text>
</comment>
<feature type="binding site" evidence="13">
    <location>
        <begin position="412"/>
        <end position="416"/>
    </location>
    <ligand>
        <name>IMP</name>
        <dbReference type="ChEBI" id="CHEBI:58053"/>
    </ligand>
</feature>
<dbReference type="GO" id="GO:0003938">
    <property type="term" value="F:IMP dehydrogenase activity"/>
    <property type="evidence" value="ECO:0007669"/>
    <property type="project" value="UniProtKB-UniRule"/>
</dbReference>